<evidence type="ECO:0000313" key="3">
    <source>
        <dbReference type="Proteomes" id="UP000006757"/>
    </source>
</evidence>
<dbReference type="InterPro" id="IPR011990">
    <property type="entry name" value="TPR-like_helical_dom_sf"/>
</dbReference>
<evidence type="ECO:0000313" key="2">
    <source>
        <dbReference type="EMBL" id="EKD03392.1"/>
    </source>
</evidence>
<accession>K1VV68</accession>
<comment type="similarity">
    <text evidence="1">Belongs to the GET4 family.</text>
</comment>
<dbReference type="STRING" id="1220162.K1VV68"/>
<reference evidence="2 3" key="1">
    <citation type="journal article" date="2012" name="Eukaryot. Cell">
        <title>Genome sequence of the Trichosporon asahii environmental strain CBS 8904.</title>
        <authorList>
            <person name="Yang R.Y."/>
            <person name="Li H.T."/>
            <person name="Zhu H."/>
            <person name="Zhou G.P."/>
            <person name="Wang M."/>
            <person name="Wang L."/>
        </authorList>
    </citation>
    <scope>NUCLEOTIDE SEQUENCE [LARGE SCALE GENOMIC DNA]</scope>
    <source>
        <strain evidence="2 3">CBS 8904</strain>
    </source>
</reference>
<dbReference type="GO" id="GO:0045048">
    <property type="term" value="P:protein insertion into ER membrane"/>
    <property type="evidence" value="ECO:0007669"/>
    <property type="project" value="InterPro"/>
</dbReference>
<dbReference type="HOGENOM" id="CLU_046061_0_0_1"/>
<dbReference type="InterPro" id="IPR007317">
    <property type="entry name" value="GET4"/>
</dbReference>
<dbReference type="Pfam" id="PF04190">
    <property type="entry name" value="GET4"/>
    <property type="match status" value="1"/>
</dbReference>
<dbReference type="FunCoup" id="K1VV68">
    <property type="interactions" value="360"/>
</dbReference>
<dbReference type="Gene3D" id="1.25.40.10">
    <property type="entry name" value="Tetratricopeptide repeat domain"/>
    <property type="match status" value="1"/>
</dbReference>
<organism evidence="2 3">
    <name type="scientific">Trichosporon asahii var. asahii (strain CBS 8904)</name>
    <name type="common">Yeast</name>
    <dbReference type="NCBI Taxonomy" id="1220162"/>
    <lineage>
        <taxon>Eukaryota</taxon>
        <taxon>Fungi</taxon>
        <taxon>Dikarya</taxon>
        <taxon>Basidiomycota</taxon>
        <taxon>Agaricomycotina</taxon>
        <taxon>Tremellomycetes</taxon>
        <taxon>Trichosporonales</taxon>
        <taxon>Trichosporonaceae</taxon>
        <taxon>Trichosporon</taxon>
    </lineage>
</organism>
<evidence type="ECO:0000256" key="1">
    <source>
        <dbReference type="ARBA" id="ARBA00005351"/>
    </source>
</evidence>
<dbReference type="AlphaFoldDB" id="K1VV68"/>
<dbReference type="InParanoid" id="K1VV68"/>
<dbReference type="EMBL" id="AMBO01000254">
    <property type="protein sequence ID" value="EKD03392.1"/>
    <property type="molecule type" value="Genomic_DNA"/>
</dbReference>
<dbReference type="OrthoDB" id="10252405at2759"/>
<dbReference type="GO" id="GO:0005829">
    <property type="term" value="C:cytosol"/>
    <property type="evidence" value="ECO:0007669"/>
    <property type="project" value="TreeGrafter"/>
</dbReference>
<dbReference type="Proteomes" id="UP000006757">
    <property type="component" value="Unassembled WGS sequence"/>
</dbReference>
<dbReference type="eggNOG" id="KOG3024">
    <property type="taxonomic scope" value="Eukaryota"/>
</dbReference>
<proteinExistence type="inferred from homology"/>
<gene>
    <name evidence="2" type="ORF">A1Q2_02311</name>
</gene>
<dbReference type="PANTHER" id="PTHR12875:SF0">
    <property type="entry name" value="GOLGI TO ER TRAFFIC PROTEIN 4 HOMOLOG"/>
    <property type="match status" value="1"/>
</dbReference>
<dbReference type="PANTHER" id="PTHR12875">
    <property type="entry name" value="GOLGI TO ER TRAFFIC PROTEIN 4 HOMOLOG"/>
    <property type="match status" value="1"/>
</dbReference>
<name>K1VV68_TRIAC</name>
<keyword evidence="3" id="KW-1185">Reference proteome</keyword>
<sequence>MPPKPSLDKLLPPILNLLRADPPNPYSAHQKALTTTARLVRNGQPELACEILFNVARELLKAGDTASGAELGVRMIEIMGEAGVKVDDKSRASVTQLIALTPPGPWRKKLSDAAVKWSSSPDCPPGDPQLQQYLGELSFKDGNFEVAEPHLLASGTRDAARTLADMMYAWSSEGVDGPGAVGNYAVRGVLPWLAVSPPNLLAASTFLGQFLSLLSSPSSKIGSDFFIGAEGGVQLTTSSTINFLQLAVATVQRAPSPGTSPVQARGTDGGVAKEWQSLLHRYRRLAGDSGVLAQKDVHECLEAISANIFLIPQRGGNDMLQNLMGSLFGGGGGGLGALGAAR</sequence>
<dbReference type="OMA" id="VKWSVKA"/>
<comment type="caution">
    <text evidence="2">The sequence shown here is derived from an EMBL/GenBank/DDBJ whole genome shotgun (WGS) entry which is preliminary data.</text>
</comment>
<protein>
    <submittedName>
        <fullName evidence="2">Cytoplasm protein</fullName>
    </submittedName>
</protein>